<evidence type="ECO:0000313" key="3">
    <source>
        <dbReference type="Proteomes" id="UP001201980"/>
    </source>
</evidence>
<name>A0AAD5WTD2_9PEZI</name>
<dbReference type="InterPro" id="IPR044053">
    <property type="entry name" value="AsaB-like"/>
</dbReference>
<comment type="caution">
    <text evidence="2">The sequence shown here is derived from an EMBL/GenBank/DDBJ whole genome shotgun (WGS) entry which is preliminary data.</text>
</comment>
<accession>A0AAD5WTD2</accession>
<dbReference type="PANTHER" id="PTHR34598:SF3">
    <property type="entry name" value="OXIDOREDUCTASE AN1597"/>
    <property type="match status" value="1"/>
</dbReference>
<comment type="similarity">
    <text evidence="1">Belongs to the asaB hydroxylase/desaturase family.</text>
</comment>
<dbReference type="Proteomes" id="UP001201980">
    <property type="component" value="Unassembled WGS sequence"/>
</dbReference>
<evidence type="ECO:0000313" key="2">
    <source>
        <dbReference type="EMBL" id="KAJ2902097.1"/>
    </source>
</evidence>
<protein>
    <submittedName>
        <fullName evidence="2">Uncharacterized protein</fullName>
    </submittedName>
</protein>
<dbReference type="EMBL" id="JAKWBI020000124">
    <property type="protein sequence ID" value="KAJ2902097.1"/>
    <property type="molecule type" value="Genomic_DNA"/>
</dbReference>
<gene>
    <name evidence="2" type="ORF">MKZ38_001006</name>
</gene>
<dbReference type="PANTHER" id="PTHR34598">
    <property type="entry name" value="BLL6449 PROTEIN"/>
    <property type="match status" value="1"/>
</dbReference>
<sequence length="327" mass="37461">MTIGETAAMATYSTAGEIRYLESLELYKTEKPYEVTFLPVNVEKPGARRSNISLESWPVQLRDFSGSRQAFSTDVQGFELDMFPTSLSPSELKDLRIVQSRYYHEATAYLTRKYGAKRVFIFDTTIREAKKPKHDSSALLRNHQLLGPSTDCHVDQSPGSVRRRVRHSFPDEADHLLRQRVRVINIWRPLVWPAHTNPLAMCDWRSTVYGDYTLSDHKTPVWEGESLQVHHNPSHQWWFAKKMVEDDVLLIKMYDSDAIQPGSEVAMCKFSSVVQLIIPPVPPQRPPVFLGSRSVGVGTPHCSFEWKDAPEETQLRQSMEIRAIVFS</sequence>
<organism evidence="2 3">
    <name type="scientific">Zalerion maritima</name>
    <dbReference type="NCBI Taxonomy" id="339359"/>
    <lineage>
        <taxon>Eukaryota</taxon>
        <taxon>Fungi</taxon>
        <taxon>Dikarya</taxon>
        <taxon>Ascomycota</taxon>
        <taxon>Pezizomycotina</taxon>
        <taxon>Sordariomycetes</taxon>
        <taxon>Lulworthiomycetidae</taxon>
        <taxon>Lulworthiales</taxon>
        <taxon>Lulworthiaceae</taxon>
        <taxon>Zalerion</taxon>
    </lineage>
</organism>
<dbReference type="GO" id="GO:0016491">
    <property type="term" value="F:oxidoreductase activity"/>
    <property type="evidence" value="ECO:0007669"/>
    <property type="project" value="InterPro"/>
</dbReference>
<evidence type="ECO:0000256" key="1">
    <source>
        <dbReference type="ARBA" id="ARBA00023604"/>
    </source>
</evidence>
<dbReference type="NCBIfam" id="NF041278">
    <property type="entry name" value="CmcJ_NvfI_EfuI"/>
    <property type="match status" value="1"/>
</dbReference>
<reference evidence="2" key="1">
    <citation type="submission" date="2022-07" db="EMBL/GenBank/DDBJ databases">
        <title>Draft genome sequence of Zalerion maritima ATCC 34329, a (micro)plastics degrading marine fungus.</title>
        <authorList>
            <person name="Paco A."/>
            <person name="Goncalves M.F.M."/>
            <person name="Rocha-Santos T.A.P."/>
            <person name="Alves A."/>
        </authorList>
    </citation>
    <scope>NUCLEOTIDE SEQUENCE</scope>
    <source>
        <strain evidence="2">ATCC 34329</strain>
    </source>
</reference>
<dbReference type="AlphaFoldDB" id="A0AAD5WTD2"/>
<proteinExistence type="inferred from homology"/>
<keyword evidence="3" id="KW-1185">Reference proteome</keyword>